<protein>
    <submittedName>
        <fullName evidence="7">C1 peptidase family protein</fullName>
    </submittedName>
</protein>
<dbReference type="SMART" id="SM00645">
    <property type="entry name" value="Pept_C1"/>
    <property type="match status" value="1"/>
</dbReference>
<dbReference type="CDD" id="cd02248">
    <property type="entry name" value="Peptidase_C1A"/>
    <property type="match status" value="1"/>
</dbReference>
<organism evidence="7 8">
    <name type="scientific">Aureococcus anophagefferens</name>
    <name type="common">Harmful bloom alga</name>
    <dbReference type="NCBI Taxonomy" id="44056"/>
    <lineage>
        <taxon>Eukaryota</taxon>
        <taxon>Sar</taxon>
        <taxon>Stramenopiles</taxon>
        <taxon>Ochrophyta</taxon>
        <taxon>Pelagophyceae</taxon>
        <taxon>Pelagomonadales</taxon>
        <taxon>Pelagomonadaceae</taxon>
        <taxon>Aureococcus</taxon>
    </lineage>
</organism>
<sequence>MAGGDYEELDATPVRRRVVTFLGLSGLVVTAVAAVTVPSSPFALGKPLSALEAVAVTKEFKQTLDPATFAKLKSVTYGTLDTRDQKSLFDQFIDEYSKSYDTTHEYNDRFTIFSKNLNYIDALNTQNPHALFGLNVFADQTEEERSKRRMTDPSITNYTRVKQELKKMMNPTVFEAAEAGAFADGSYKSKMRRLQDAPDSSSESWLDGLAMHTGETTDYELSQGEVGWASGSDCAACNLYPAFGEYDMGNLPDDFDWRELGAVTRVKNQAYCGSCWSFSTAADLEGTHYLATGDLESYAPQQLVECNTMNLGCDGGYPFAAMQYLSHFGGMVTWETMPYKKIVYGDAAWNPTGTPSCDKELLNEKLEDGDVAHISGWQMVAMGADYESLMRVTLVKNGPLSIAFNANGMDYYVHGVVGCTSEDDCEAGSVSHPDEDGDGDMFTCDPTSLDHAVLVVGYGVQHTDGNGKVPYWVIKNSWDDVWGEDGYYRLVRGSNACGVANMVVHSIVKSTTDDDSR</sequence>
<dbReference type="InterPro" id="IPR000169">
    <property type="entry name" value="Pept_cys_AS"/>
</dbReference>
<comment type="caution">
    <text evidence="7">The sequence shown here is derived from an EMBL/GenBank/DDBJ whole genome shotgun (WGS) entry which is preliminary data.</text>
</comment>
<dbReference type="SMART" id="SM00848">
    <property type="entry name" value="Inhibitor_I29"/>
    <property type="match status" value="1"/>
</dbReference>
<reference evidence="7 8" key="1">
    <citation type="submission" date="2024-03" db="EMBL/GenBank/DDBJ databases">
        <title>Aureococcus anophagefferens CCMP1851 and Kratosvirus quantuckense: Draft genome of a second virus-susceptible host strain in the model system.</title>
        <authorList>
            <person name="Chase E."/>
            <person name="Truchon A.R."/>
            <person name="Schepens W."/>
            <person name="Wilhelm S.W."/>
        </authorList>
    </citation>
    <scope>NUCLEOTIDE SEQUENCE [LARGE SCALE GENOMIC DNA]</scope>
    <source>
        <strain evidence="7 8">CCMP1851</strain>
    </source>
</reference>
<accession>A0ABR1FH01</accession>
<dbReference type="InterPro" id="IPR013128">
    <property type="entry name" value="Peptidase_C1A"/>
</dbReference>
<dbReference type="Proteomes" id="UP001363151">
    <property type="component" value="Unassembled WGS sequence"/>
</dbReference>
<dbReference type="Pfam" id="PF08246">
    <property type="entry name" value="Inhibitor_I29"/>
    <property type="match status" value="1"/>
</dbReference>
<keyword evidence="4" id="KW-0812">Transmembrane</keyword>
<feature type="domain" description="Peptidase C1A papain C-terminal" evidence="5">
    <location>
        <begin position="251"/>
        <end position="507"/>
    </location>
</feature>
<keyword evidence="8" id="KW-1185">Reference proteome</keyword>
<dbReference type="Gene3D" id="1.10.287.2250">
    <property type="match status" value="1"/>
</dbReference>
<evidence type="ECO:0000256" key="1">
    <source>
        <dbReference type="ARBA" id="ARBA00008455"/>
    </source>
</evidence>
<dbReference type="Gene3D" id="3.90.70.10">
    <property type="entry name" value="Cysteine proteinases"/>
    <property type="match status" value="1"/>
</dbReference>
<evidence type="ECO:0000259" key="5">
    <source>
        <dbReference type="SMART" id="SM00645"/>
    </source>
</evidence>
<comment type="similarity">
    <text evidence="1">Belongs to the peptidase C1 family.</text>
</comment>
<dbReference type="InterPro" id="IPR039417">
    <property type="entry name" value="Peptidase_C1A_papain-like"/>
</dbReference>
<dbReference type="InterPro" id="IPR025660">
    <property type="entry name" value="Pept_his_AS"/>
</dbReference>
<evidence type="ECO:0000259" key="6">
    <source>
        <dbReference type="SMART" id="SM00848"/>
    </source>
</evidence>
<evidence type="ECO:0000313" key="8">
    <source>
        <dbReference type="Proteomes" id="UP001363151"/>
    </source>
</evidence>
<evidence type="ECO:0000256" key="4">
    <source>
        <dbReference type="SAM" id="Phobius"/>
    </source>
</evidence>
<dbReference type="SUPFAM" id="SSF54001">
    <property type="entry name" value="Cysteine proteinases"/>
    <property type="match status" value="1"/>
</dbReference>
<dbReference type="PROSITE" id="PS00639">
    <property type="entry name" value="THIOL_PROTEASE_HIS"/>
    <property type="match status" value="1"/>
</dbReference>
<dbReference type="EMBL" id="JBBJCI010000426">
    <property type="protein sequence ID" value="KAK7230650.1"/>
    <property type="molecule type" value="Genomic_DNA"/>
</dbReference>
<keyword evidence="2" id="KW-0865">Zymogen</keyword>
<dbReference type="InterPro" id="IPR013201">
    <property type="entry name" value="Prot_inhib_I29"/>
</dbReference>
<evidence type="ECO:0000256" key="2">
    <source>
        <dbReference type="ARBA" id="ARBA00023145"/>
    </source>
</evidence>
<dbReference type="PRINTS" id="PR00705">
    <property type="entry name" value="PAPAIN"/>
</dbReference>
<gene>
    <name evidence="7" type="ORF">SO694_00078012</name>
</gene>
<evidence type="ECO:0000313" key="7">
    <source>
        <dbReference type="EMBL" id="KAK7230650.1"/>
    </source>
</evidence>
<feature type="transmembrane region" description="Helical" evidence="4">
    <location>
        <begin position="18"/>
        <end position="37"/>
    </location>
</feature>
<dbReference type="Pfam" id="PF00112">
    <property type="entry name" value="Peptidase_C1"/>
    <property type="match status" value="2"/>
</dbReference>
<dbReference type="PROSITE" id="PS00640">
    <property type="entry name" value="THIOL_PROTEASE_ASN"/>
    <property type="match status" value="1"/>
</dbReference>
<dbReference type="InterPro" id="IPR000668">
    <property type="entry name" value="Peptidase_C1A_C"/>
</dbReference>
<dbReference type="InterPro" id="IPR025661">
    <property type="entry name" value="Pept_asp_AS"/>
</dbReference>
<dbReference type="InterPro" id="IPR038765">
    <property type="entry name" value="Papain-like_cys_pep_sf"/>
</dbReference>
<dbReference type="PANTHER" id="PTHR12411">
    <property type="entry name" value="CYSTEINE PROTEASE FAMILY C1-RELATED"/>
    <property type="match status" value="1"/>
</dbReference>
<name>A0ABR1FH01_AURAN</name>
<keyword evidence="4" id="KW-1133">Transmembrane helix</keyword>
<keyword evidence="4" id="KW-0472">Membrane</keyword>
<keyword evidence="3" id="KW-1015">Disulfide bond</keyword>
<dbReference type="PROSITE" id="PS00139">
    <property type="entry name" value="THIOL_PROTEASE_CYS"/>
    <property type="match status" value="1"/>
</dbReference>
<evidence type="ECO:0000256" key="3">
    <source>
        <dbReference type="ARBA" id="ARBA00023157"/>
    </source>
</evidence>
<feature type="domain" description="Cathepsin propeptide inhibitor" evidence="6">
    <location>
        <begin position="89"/>
        <end position="145"/>
    </location>
</feature>
<proteinExistence type="inferred from homology"/>